<evidence type="ECO:0000313" key="2">
    <source>
        <dbReference type="Proteomes" id="UP000324222"/>
    </source>
</evidence>
<accession>A0A5B7JLJ2</accession>
<comment type="caution">
    <text evidence="1">The sequence shown here is derived from an EMBL/GenBank/DDBJ whole genome shotgun (WGS) entry which is preliminary data.</text>
</comment>
<reference evidence="1 2" key="1">
    <citation type="submission" date="2019-05" db="EMBL/GenBank/DDBJ databases">
        <title>Another draft genome of Portunus trituberculatus and its Hox gene families provides insights of decapod evolution.</title>
        <authorList>
            <person name="Jeong J.-H."/>
            <person name="Song I."/>
            <person name="Kim S."/>
            <person name="Choi T."/>
            <person name="Kim D."/>
            <person name="Ryu S."/>
            <person name="Kim W."/>
        </authorList>
    </citation>
    <scope>NUCLEOTIDE SEQUENCE [LARGE SCALE GENOMIC DNA]</scope>
    <source>
        <tissue evidence="1">Muscle</tissue>
    </source>
</reference>
<proteinExistence type="predicted"/>
<protein>
    <submittedName>
        <fullName evidence="1">Uncharacterized protein</fullName>
    </submittedName>
</protein>
<name>A0A5B7JLJ2_PORTR</name>
<keyword evidence="2" id="KW-1185">Reference proteome</keyword>
<dbReference type="Proteomes" id="UP000324222">
    <property type="component" value="Unassembled WGS sequence"/>
</dbReference>
<dbReference type="EMBL" id="VSRR010116186">
    <property type="protein sequence ID" value="MPC98931.1"/>
    <property type="molecule type" value="Genomic_DNA"/>
</dbReference>
<dbReference type="AlphaFoldDB" id="A0A5B7JLJ2"/>
<organism evidence="1 2">
    <name type="scientific">Portunus trituberculatus</name>
    <name type="common">Swimming crab</name>
    <name type="synonym">Neptunus trituberculatus</name>
    <dbReference type="NCBI Taxonomy" id="210409"/>
    <lineage>
        <taxon>Eukaryota</taxon>
        <taxon>Metazoa</taxon>
        <taxon>Ecdysozoa</taxon>
        <taxon>Arthropoda</taxon>
        <taxon>Crustacea</taxon>
        <taxon>Multicrustacea</taxon>
        <taxon>Malacostraca</taxon>
        <taxon>Eumalacostraca</taxon>
        <taxon>Eucarida</taxon>
        <taxon>Decapoda</taxon>
        <taxon>Pleocyemata</taxon>
        <taxon>Brachyura</taxon>
        <taxon>Eubrachyura</taxon>
        <taxon>Portunoidea</taxon>
        <taxon>Portunidae</taxon>
        <taxon>Portuninae</taxon>
        <taxon>Portunus</taxon>
    </lineage>
</organism>
<sequence length="37" mass="4516">MSKNGLFCSIPAFYLQNSEMQVKYYYLSKELKYLKMR</sequence>
<evidence type="ECO:0000313" key="1">
    <source>
        <dbReference type="EMBL" id="MPC98931.1"/>
    </source>
</evidence>
<gene>
    <name evidence="1" type="ORF">E2C01_094319</name>
</gene>